<reference evidence="1" key="1">
    <citation type="submission" date="2021-01" db="EMBL/GenBank/DDBJ databases">
        <title>Whole genome shotgun sequence of Actinoplanes capillaceus NBRC 16408.</title>
        <authorList>
            <person name="Komaki H."/>
            <person name="Tamura T."/>
        </authorList>
    </citation>
    <scope>NUCLEOTIDE SEQUENCE [LARGE SCALE GENOMIC DNA]</scope>
    <source>
        <strain evidence="1">NBRC 16408</strain>
    </source>
</reference>
<organism evidence="1">
    <name type="scientific">Actinoplanes campanulatus</name>
    <dbReference type="NCBI Taxonomy" id="113559"/>
    <lineage>
        <taxon>Bacteria</taxon>
        <taxon>Bacillati</taxon>
        <taxon>Actinomycetota</taxon>
        <taxon>Actinomycetes</taxon>
        <taxon>Micromonosporales</taxon>
        <taxon>Micromonosporaceae</taxon>
        <taxon>Actinoplanes</taxon>
    </lineage>
</organism>
<protein>
    <recommendedName>
        <fullName evidence="2">Glycine zipper</fullName>
    </recommendedName>
</protein>
<evidence type="ECO:0008006" key="2">
    <source>
        <dbReference type="Google" id="ProtNLM"/>
    </source>
</evidence>
<sequence length="71" mass="6802">MGTMIGGPVGTVAGAGVGIAVGMVARGALDAAYDRLPEGTKLAIEDGFEVVGDGAKLVGDGVAAIGCDPRS</sequence>
<gene>
    <name evidence="1" type="ORF">Aca07nite_39150</name>
</gene>
<name>A0ABQ3WK68_9ACTN</name>
<evidence type="ECO:0000313" key="1">
    <source>
        <dbReference type="EMBL" id="GID46640.1"/>
    </source>
</evidence>
<comment type="caution">
    <text evidence="1">The sequence shown here is derived from an EMBL/GenBank/DDBJ whole genome shotgun (WGS) entry which is preliminary data.</text>
</comment>
<dbReference type="EMBL" id="BOMF01000076">
    <property type="protein sequence ID" value="GID46640.1"/>
    <property type="molecule type" value="Genomic_DNA"/>
</dbReference>
<proteinExistence type="predicted"/>
<accession>A0ABQ3WK68</accession>